<feature type="transmembrane region" description="Helical" evidence="7">
    <location>
        <begin position="368"/>
        <end position="390"/>
    </location>
</feature>
<dbReference type="Proteomes" id="UP000422764">
    <property type="component" value="Chromosome"/>
</dbReference>
<proteinExistence type="predicted"/>
<keyword evidence="6 7" id="KW-0472">Membrane</keyword>
<keyword evidence="5 7" id="KW-1133">Transmembrane helix</keyword>
<keyword evidence="4 7" id="KW-0812">Transmembrane</keyword>
<evidence type="ECO:0000259" key="8">
    <source>
        <dbReference type="PROSITE" id="PS50850"/>
    </source>
</evidence>
<comment type="subcellular location">
    <subcellularLocation>
        <location evidence="1">Cell membrane</location>
        <topology evidence="1">Multi-pass membrane protein</topology>
    </subcellularLocation>
</comment>
<feature type="transmembrane region" description="Helical" evidence="7">
    <location>
        <begin position="137"/>
        <end position="157"/>
    </location>
</feature>
<sequence length="401" mass="44410">MFFKNRFIQTIILSSIFLQLGVWIRNFSVLLFVMEQTRNNSSAVAMVSVVELLPIFLFSLIGGIYSDKWVPKKTMIWSDFFSGLSVVIILLPISFGAWRLVYLIIFISATLAQFSNSSRMKLFKLHLKEDQIQIGMAAYQTFMAVLAIIGPIIGTFVYKKFGINTAIVATGMAFLFSAAVLSLIPSEKKISSKKVERNFWVQLKEGIYFIRGEKVLTFLGGAFTAFGFAAGVIQPLGVFIVTERLGLPKESFQWLLSVNGAAMLIGGFLVIILSKRISPQRLLFIGLMVNAINVIAIALSTNWHLTLAIQFINGLFTPCIHIGINTLILNVTKEEFVGRVNGVLNLMSIAAMVLATSLAGFLKVRFSLVTMYSISSLFFVLGVLMTVPLLQGKNKVIVSLK</sequence>
<evidence type="ECO:0000256" key="3">
    <source>
        <dbReference type="ARBA" id="ARBA00022475"/>
    </source>
</evidence>
<accession>A0A6I6EZQ7</accession>
<organism evidence="9 10">
    <name type="scientific">Clostridium bovifaecis</name>
    <dbReference type="NCBI Taxonomy" id="2184719"/>
    <lineage>
        <taxon>Bacteria</taxon>
        <taxon>Bacillati</taxon>
        <taxon>Bacillota</taxon>
        <taxon>Clostridia</taxon>
        <taxon>Eubacteriales</taxon>
        <taxon>Clostridiaceae</taxon>
        <taxon>Clostridium</taxon>
    </lineage>
</organism>
<dbReference type="InterPro" id="IPR036259">
    <property type="entry name" value="MFS_trans_sf"/>
</dbReference>
<dbReference type="PANTHER" id="PTHR43266:SF8">
    <property type="entry name" value="MACROLIDE-EFFLUX PROTEIN"/>
    <property type="match status" value="1"/>
</dbReference>
<feature type="transmembrane region" description="Helical" evidence="7">
    <location>
        <begin position="44"/>
        <end position="64"/>
    </location>
</feature>
<keyword evidence="2" id="KW-0813">Transport</keyword>
<evidence type="ECO:0000313" key="10">
    <source>
        <dbReference type="Proteomes" id="UP000422764"/>
    </source>
</evidence>
<dbReference type="CDD" id="cd06173">
    <property type="entry name" value="MFS_MefA_like"/>
    <property type="match status" value="1"/>
</dbReference>
<dbReference type="AlphaFoldDB" id="A0A6I6EZQ7"/>
<name>A0A6I6EZQ7_9CLOT</name>
<evidence type="ECO:0000313" key="9">
    <source>
        <dbReference type="EMBL" id="QGU94057.1"/>
    </source>
</evidence>
<evidence type="ECO:0000256" key="6">
    <source>
        <dbReference type="ARBA" id="ARBA00023136"/>
    </source>
</evidence>
<feature type="transmembrane region" description="Helical" evidence="7">
    <location>
        <begin position="307"/>
        <end position="331"/>
    </location>
</feature>
<evidence type="ECO:0000256" key="4">
    <source>
        <dbReference type="ARBA" id="ARBA00022692"/>
    </source>
</evidence>
<feature type="transmembrane region" description="Helical" evidence="7">
    <location>
        <begin position="343"/>
        <end position="362"/>
    </location>
</feature>
<gene>
    <name evidence="9" type="ORF">GOM49_01925</name>
</gene>
<evidence type="ECO:0000256" key="7">
    <source>
        <dbReference type="SAM" id="Phobius"/>
    </source>
</evidence>
<protein>
    <submittedName>
        <fullName evidence="9">MFS transporter</fullName>
    </submittedName>
</protein>
<dbReference type="InterPro" id="IPR020846">
    <property type="entry name" value="MFS_dom"/>
</dbReference>
<evidence type="ECO:0000256" key="2">
    <source>
        <dbReference type="ARBA" id="ARBA00022448"/>
    </source>
</evidence>
<dbReference type="GO" id="GO:0022857">
    <property type="term" value="F:transmembrane transporter activity"/>
    <property type="evidence" value="ECO:0007669"/>
    <property type="project" value="InterPro"/>
</dbReference>
<evidence type="ECO:0000256" key="1">
    <source>
        <dbReference type="ARBA" id="ARBA00004651"/>
    </source>
</evidence>
<dbReference type="PANTHER" id="PTHR43266">
    <property type="entry name" value="MACROLIDE-EFFLUX PROTEIN"/>
    <property type="match status" value="1"/>
</dbReference>
<dbReference type="Pfam" id="PF07690">
    <property type="entry name" value="MFS_1"/>
    <property type="match status" value="1"/>
</dbReference>
<evidence type="ECO:0000256" key="5">
    <source>
        <dbReference type="ARBA" id="ARBA00022989"/>
    </source>
</evidence>
<feature type="transmembrane region" description="Helical" evidence="7">
    <location>
        <begin position="76"/>
        <end position="94"/>
    </location>
</feature>
<feature type="transmembrane region" description="Helical" evidence="7">
    <location>
        <begin position="282"/>
        <end position="301"/>
    </location>
</feature>
<dbReference type="PROSITE" id="PS50850">
    <property type="entry name" value="MFS"/>
    <property type="match status" value="1"/>
</dbReference>
<dbReference type="InterPro" id="IPR011701">
    <property type="entry name" value="MFS"/>
</dbReference>
<dbReference type="GO" id="GO:0005886">
    <property type="term" value="C:plasma membrane"/>
    <property type="evidence" value="ECO:0007669"/>
    <property type="project" value="UniProtKB-SubCell"/>
</dbReference>
<feature type="transmembrane region" description="Helical" evidence="7">
    <location>
        <begin position="252"/>
        <end position="273"/>
    </location>
</feature>
<keyword evidence="10" id="KW-1185">Reference proteome</keyword>
<dbReference type="Gene3D" id="1.20.1250.20">
    <property type="entry name" value="MFS general substrate transporter like domains"/>
    <property type="match status" value="2"/>
</dbReference>
<reference evidence="9 10" key="1">
    <citation type="submission" date="2019-12" db="EMBL/GenBank/DDBJ databases">
        <title>Genome sequenceing of Clostridium bovifaecis.</title>
        <authorList>
            <person name="Yao Y."/>
        </authorList>
    </citation>
    <scope>NUCLEOTIDE SEQUENCE [LARGE SCALE GENOMIC DNA]</scope>
    <source>
        <strain evidence="9 10">BXX</strain>
    </source>
</reference>
<feature type="domain" description="Major facilitator superfamily (MFS) profile" evidence="8">
    <location>
        <begin position="215"/>
        <end position="401"/>
    </location>
</feature>
<keyword evidence="3" id="KW-1003">Cell membrane</keyword>
<feature type="transmembrane region" description="Helical" evidence="7">
    <location>
        <begin position="7"/>
        <end position="24"/>
    </location>
</feature>
<dbReference type="SUPFAM" id="SSF103473">
    <property type="entry name" value="MFS general substrate transporter"/>
    <property type="match status" value="1"/>
</dbReference>
<feature type="transmembrane region" description="Helical" evidence="7">
    <location>
        <begin position="215"/>
        <end position="240"/>
    </location>
</feature>
<dbReference type="EMBL" id="CP046522">
    <property type="protein sequence ID" value="QGU94057.1"/>
    <property type="molecule type" value="Genomic_DNA"/>
</dbReference>
<feature type="transmembrane region" description="Helical" evidence="7">
    <location>
        <begin position="163"/>
        <end position="184"/>
    </location>
</feature>